<comment type="pathway">
    <text evidence="1 9">Sulfur metabolism; glutathione biosynthesis; glutathione from L-cysteine and L-glutamate: step 2/2.</text>
</comment>
<dbReference type="GO" id="GO:0043295">
    <property type="term" value="F:glutathione binding"/>
    <property type="evidence" value="ECO:0007669"/>
    <property type="project" value="UniProtKB-UniRule"/>
</dbReference>
<dbReference type="Gene3D" id="3.30.1490.50">
    <property type="match status" value="1"/>
</dbReference>
<keyword evidence="15" id="KW-1185">Reference proteome</keyword>
<feature type="domain" description="Glutathione synthase substrate-binding" evidence="13">
    <location>
        <begin position="213"/>
        <end position="321"/>
    </location>
</feature>
<dbReference type="STRING" id="1664694.A0A0N1HP51"/>
<dbReference type="Pfam" id="PF03199">
    <property type="entry name" value="GSH_synthase"/>
    <property type="match status" value="1"/>
</dbReference>
<feature type="binding site" evidence="10">
    <location>
        <position position="324"/>
    </location>
    <ligand>
        <name>ATP</name>
        <dbReference type="ChEBI" id="CHEBI:30616"/>
    </ligand>
</feature>
<dbReference type="GO" id="GO:0005524">
    <property type="term" value="F:ATP binding"/>
    <property type="evidence" value="ECO:0007669"/>
    <property type="project" value="UniProtKB-UniRule"/>
</dbReference>
<dbReference type="InterPro" id="IPR037013">
    <property type="entry name" value="GSH-S_sub-bd_sf"/>
</dbReference>
<dbReference type="GO" id="GO:0004363">
    <property type="term" value="F:glutathione synthase activity"/>
    <property type="evidence" value="ECO:0007669"/>
    <property type="project" value="UniProtKB-UniRule"/>
</dbReference>
<dbReference type="GO" id="GO:0000287">
    <property type="term" value="F:magnesium ion binding"/>
    <property type="evidence" value="ECO:0007669"/>
    <property type="project" value="UniProtKB-UniRule"/>
</dbReference>
<dbReference type="GO" id="GO:0005829">
    <property type="term" value="C:cytosol"/>
    <property type="evidence" value="ECO:0007669"/>
    <property type="project" value="TreeGrafter"/>
</dbReference>
<feature type="binding site" evidence="10">
    <location>
        <position position="490"/>
    </location>
    <ligand>
        <name>substrate</name>
    </ligand>
</feature>
<evidence type="ECO:0000256" key="4">
    <source>
        <dbReference type="ARBA" id="ARBA00022684"/>
    </source>
</evidence>
<evidence type="ECO:0000256" key="10">
    <source>
        <dbReference type="PIRSR" id="PIRSR001558-1"/>
    </source>
</evidence>
<evidence type="ECO:0000256" key="5">
    <source>
        <dbReference type="ARBA" id="ARBA00022723"/>
    </source>
</evidence>
<evidence type="ECO:0000256" key="11">
    <source>
        <dbReference type="PIRSR" id="PIRSR001558-2"/>
    </source>
</evidence>
<dbReference type="UniPathway" id="UPA00142">
    <property type="reaction ID" value="UER00210"/>
</dbReference>
<sequence>MTEQIYSQYPPPIPEDLSSQIALYVKNWTAEHGLLVRPSAKQVTADANPNNVLATNAPVSLFPSPFPRKLFEQAQSLQTVYNELLIEVDDFLANLWKIHLEVKAEGYAHEHTLGLFRSDYMLDAATDTVKQVEFNTISSSFGGLSSRVAELHTELLSFPSAEKPLLPSLSPKTEASVKQLPPPNKAVPTLARGLATAHKAYGPSKSDPPLPLCIIFLVQPDERNIFDQLALSTHIHKYHSIPTFRLPTTSVLTSTKIGNTPSRPLIYTPPFAPTQQYEVTTVYFRALYAPSEYTSPSIWAARHHLERSCATKCPSILLHLSGSKKVQQILTSTTPADILASFLPNTSKSTLDSLRSTFSPQFSMSDDDASGLALATDPKTSQNYVLKPQREGGGNNIYKHNIPPFLASIPKDQYKQYILMELIHPPKTAHNTVLRSDGEVVSGEVISELGIFGTALWKTTKAKAGEEGGGEGKRVFPEILHNEEGGYLMRTKASGSDEGGVAAGFSSLDSVVLYDEEDFA</sequence>
<dbReference type="InterPro" id="IPR005615">
    <property type="entry name" value="Glutathione_synthase"/>
</dbReference>
<comment type="similarity">
    <text evidence="2 9">Belongs to the eukaryotic GSH synthase family.</text>
</comment>
<proteinExistence type="inferred from homology"/>
<dbReference type="InterPro" id="IPR014042">
    <property type="entry name" value="Glutathione_synthase_a-hlx"/>
</dbReference>
<evidence type="ECO:0000256" key="12">
    <source>
        <dbReference type="PIRSR" id="PIRSR001558-3"/>
    </source>
</evidence>
<dbReference type="Gene3D" id="3.30.1490.80">
    <property type="match status" value="1"/>
</dbReference>
<dbReference type="SUPFAM" id="SSF52440">
    <property type="entry name" value="PreATP-grasp domain"/>
    <property type="match status" value="1"/>
</dbReference>
<dbReference type="EC" id="6.3.2.3" evidence="9"/>
<evidence type="ECO:0000259" key="13">
    <source>
        <dbReference type="Pfam" id="PF03199"/>
    </source>
</evidence>
<feature type="binding site" evidence="10">
    <location>
        <position position="228"/>
    </location>
    <ligand>
        <name>substrate</name>
    </ligand>
</feature>
<dbReference type="OrthoDB" id="2020073at2759"/>
<dbReference type="Proteomes" id="UP000038010">
    <property type="component" value="Unassembled WGS sequence"/>
</dbReference>
<dbReference type="PANTHER" id="PTHR11130">
    <property type="entry name" value="GLUTATHIONE SYNTHETASE"/>
    <property type="match status" value="1"/>
</dbReference>
<dbReference type="PIRSF" id="PIRSF001558">
    <property type="entry name" value="GSHase"/>
    <property type="match status" value="1"/>
</dbReference>
<evidence type="ECO:0000256" key="9">
    <source>
        <dbReference type="PIRNR" id="PIRNR001558"/>
    </source>
</evidence>
<dbReference type="PANTHER" id="PTHR11130:SF0">
    <property type="entry name" value="GLUTATHIONE SYNTHETASE"/>
    <property type="match status" value="1"/>
</dbReference>
<feature type="binding site" evidence="10">
    <location>
        <position position="398"/>
    </location>
    <ligand>
        <name>ATP</name>
        <dbReference type="ChEBI" id="CHEBI:30616"/>
    </ligand>
</feature>
<gene>
    <name evidence="14" type="ORF">AB675_6028</name>
</gene>
<feature type="binding site" evidence="10">
    <location>
        <begin position="387"/>
        <end position="396"/>
    </location>
    <ligand>
        <name>ATP</name>
        <dbReference type="ChEBI" id="CHEBI:30616"/>
    </ligand>
</feature>
<dbReference type="InterPro" id="IPR014049">
    <property type="entry name" value="Glutathione_synthase_N_euk"/>
</dbReference>
<name>A0A0N1HP51_9EURO</name>
<comment type="cofactor">
    <cofactor evidence="9 11">
        <name>Mg(2+)</name>
        <dbReference type="ChEBI" id="CHEBI:18420"/>
    </cofactor>
    <text evidence="9 11">Binds 1 Mg(2+) ion per subunit.</text>
</comment>
<keyword evidence="3 9" id="KW-0436">Ligase</keyword>
<feature type="binding site" evidence="10">
    <location>
        <position position="117"/>
    </location>
    <ligand>
        <name>substrate</name>
    </ligand>
</feature>
<keyword evidence="4 9" id="KW-0317">Glutathione biosynthesis</keyword>
<feature type="binding site" evidence="10">
    <location>
        <position position="492"/>
    </location>
    <ligand>
        <name>ATP</name>
        <dbReference type="ChEBI" id="CHEBI:30616"/>
    </ligand>
</feature>
<dbReference type="FunFam" id="3.30.1490.50:FF:000002">
    <property type="entry name" value="Glutathione synthetase"/>
    <property type="match status" value="1"/>
</dbReference>
<feature type="binding site" evidence="12">
    <location>
        <begin position="501"/>
        <end position="502"/>
    </location>
    <ligand>
        <name>substrate</name>
    </ligand>
</feature>
<feature type="binding site" evidence="10">
    <location>
        <begin position="420"/>
        <end position="423"/>
    </location>
    <ligand>
        <name>ATP</name>
        <dbReference type="ChEBI" id="CHEBI:30616"/>
    </ligand>
</feature>
<dbReference type="GeneID" id="28738169"/>
<dbReference type="InterPro" id="IPR014709">
    <property type="entry name" value="Glutathione_synthase_C_euk"/>
</dbReference>
<feature type="binding site" evidence="11">
    <location>
        <position position="135"/>
    </location>
    <ligand>
        <name>Mg(2+)</name>
        <dbReference type="ChEBI" id="CHEBI:18420"/>
    </ligand>
</feature>
<feature type="binding site" evidence="10">
    <location>
        <position position="498"/>
    </location>
    <ligand>
        <name>ATP</name>
        <dbReference type="ChEBI" id="CHEBI:30616"/>
    </ligand>
</feature>
<feature type="binding site" evidence="10">
    <location>
        <position position="133"/>
    </location>
    <ligand>
        <name>ATP</name>
        <dbReference type="ChEBI" id="CHEBI:30616"/>
    </ligand>
</feature>
<keyword evidence="5 9" id="KW-0479">Metal-binding</keyword>
<comment type="caution">
    <text evidence="14">The sequence shown here is derived from an EMBL/GenBank/DDBJ whole genome shotgun (WGS) entry which is preliminary data.</text>
</comment>
<feature type="binding site" evidence="11">
    <location>
        <position position="391"/>
    </location>
    <ligand>
        <name>Mg(2+)</name>
        <dbReference type="ChEBI" id="CHEBI:18420"/>
    </ligand>
</feature>
<evidence type="ECO:0000313" key="14">
    <source>
        <dbReference type="EMBL" id="KPI36960.1"/>
    </source>
</evidence>
<dbReference type="EMBL" id="LFJN01000027">
    <property type="protein sequence ID" value="KPI36960.1"/>
    <property type="molecule type" value="Genomic_DNA"/>
</dbReference>
<dbReference type="AlphaFoldDB" id="A0A0N1HP51"/>
<keyword evidence="6 9" id="KW-0547">Nucleotide-binding</keyword>
<feature type="binding site" evidence="12">
    <location>
        <begin position="137"/>
        <end position="140"/>
    </location>
    <ligand>
        <name>substrate</name>
    </ligand>
</feature>
<evidence type="ECO:0000313" key="15">
    <source>
        <dbReference type="Proteomes" id="UP000038010"/>
    </source>
</evidence>
<feature type="binding site" evidence="12">
    <location>
        <begin position="222"/>
        <end position="224"/>
    </location>
    <ligand>
        <name>substrate</name>
    </ligand>
</feature>
<feature type="binding site" evidence="11">
    <location>
        <position position="133"/>
    </location>
    <ligand>
        <name>Mg(2+)</name>
        <dbReference type="ChEBI" id="CHEBI:18420"/>
    </ligand>
</feature>
<evidence type="ECO:0000256" key="1">
    <source>
        <dbReference type="ARBA" id="ARBA00004965"/>
    </source>
</evidence>
<dbReference type="InterPro" id="IPR016185">
    <property type="entry name" value="PreATP-grasp_dom_sf"/>
</dbReference>
<dbReference type="SUPFAM" id="SSF56059">
    <property type="entry name" value="Glutathione synthetase ATP-binding domain-like"/>
    <property type="match status" value="1"/>
</dbReference>
<dbReference type="RefSeq" id="XP_017996923.1">
    <property type="nucleotide sequence ID" value="XM_018146289.1"/>
</dbReference>
<accession>A0A0N1HP51</accession>
<evidence type="ECO:0000256" key="3">
    <source>
        <dbReference type="ARBA" id="ARBA00022598"/>
    </source>
</evidence>
<keyword evidence="7 9" id="KW-0067">ATP-binding</keyword>
<keyword evidence="8 9" id="KW-0460">Magnesium</keyword>
<dbReference type="Gene3D" id="3.30.470.20">
    <property type="entry name" value="ATP-grasp fold, B domain"/>
    <property type="match status" value="1"/>
</dbReference>
<reference evidence="14 15" key="1">
    <citation type="submission" date="2015-06" db="EMBL/GenBank/DDBJ databases">
        <title>Draft genome of the ant-associated black yeast Phialophora attae CBS 131958.</title>
        <authorList>
            <person name="Moreno L.F."/>
            <person name="Stielow B.J."/>
            <person name="de Hoog S."/>
            <person name="Vicente V.A."/>
            <person name="Weiss V.A."/>
            <person name="de Vries M."/>
            <person name="Cruz L.M."/>
            <person name="Souza E.M."/>
        </authorList>
    </citation>
    <scope>NUCLEOTIDE SEQUENCE [LARGE SCALE GENOMIC DNA]</scope>
    <source>
        <strain evidence="14 15">CBS 131958</strain>
    </source>
</reference>
<dbReference type="Gene3D" id="1.10.1080.10">
    <property type="entry name" value="Glutathione Synthetase, Chain A, domain 3"/>
    <property type="match status" value="1"/>
</dbReference>
<comment type="catalytic activity">
    <reaction evidence="9">
        <text>gamma-L-glutamyl-L-cysteine + glycine + ATP = glutathione + ADP + phosphate + H(+)</text>
        <dbReference type="Rhea" id="RHEA:13557"/>
        <dbReference type="ChEBI" id="CHEBI:15378"/>
        <dbReference type="ChEBI" id="CHEBI:30616"/>
        <dbReference type="ChEBI" id="CHEBI:43474"/>
        <dbReference type="ChEBI" id="CHEBI:57305"/>
        <dbReference type="ChEBI" id="CHEBI:57925"/>
        <dbReference type="ChEBI" id="CHEBI:58173"/>
        <dbReference type="ChEBI" id="CHEBI:456216"/>
        <dbReference type="EC" id="6.3.2.3"/>
    </reaction>
</comment>
<protein>
    <recommendedName>
        <fullName evidence="9">Glutathione synthetase</fullName>
        <shortName evidence="9">GSH-S</shortName>
        <ecNumber evidence="9">6.3.2.3</ecNumber>
    </recommendedName>
</protein>
<dbReference type="InterPro" id="IPR004887">
    <property type="entry name" value="GSH_synth_subst-bd"/>
</dbReference>
<dbReference type="NCBIfam" id="TIGR01986">
    <property type="entry name" value="glut_syn_euk"/>
    <property type="match status" value="1"/>
</dbReference>
<evidence type="ECO:0000256" key="7">
    <source>
        <dbReference type="ARBA" id="ARBA00022840"/>
    </source>
</evidence>
<dbReference type="Pfam" id="PF03917">
    <property type="entry name" value="GSH_synth_ATP"/>
    <property type="match status" value="1"/>
</dbReference>
<dbReference type="Gene3D" id="3.40.50.1760">
    <property type="entry name" value="Glutathione synthase, substrate-binding domain superfamily, eukaryotic"/>
    <property type="match status" value="1"/>
</dbReference>
<evidence type="ECO:0000256" key="2">
    <source>
        <dbReference type="ARBA" id="ARBA00010385"/>
    </source>
</evidence>
<feature type="binding site" evidence="12">
    <location>
        <begin position="285"/>
        <end position="288"/>
    </location>
    <ligand>
        <name>substrate</name>
    </ligand>
</feature>
<feature type="binding site" evidence="10">
    <location>
        <position position="448"/>
    </location>
    <ligand>
        <name>ATP</name>
        <dbReference type="ChEBI" id="CHEBI:30616"/>
    </ligand>
</feature>
<evidence type="ECO:0000256" key="6">
    <source>
        <dbReference type="ARBA" id="ARBA00022741"/>
    </source>
</evidence>
<evidence type="ECO:0000256" key="8">
    <source>
        <dbReference type="ARBA" id="ARBA00022842"/>
    </source>
</evidence>
<dbReference type="VEuPathDB" id="FungiDB:AB675_6028"/>
<organism evidence="14 15">
    <name type="scientific">Cyphellophora attinorum</name>
    <dbReference type="NCBI Taxonomy" id="1664694"/>
    <lineage>
        <taxon>Eukaryota</taxon>
        <taxon>Fungi</taxon>
        <taxon>Dikarya</taxon>
        <taxon>Ascomycota</taxon>
        <taxon>Pezizomycotina</taxon>
        <taxon>Eurotiomycetes</taxon>
        <taxon>Chaetothyriomycetidae</taxon>
        <taxon>Chaetothyriales</taxon>
        <taxon>Cyphellophoraceae</taxon>
        <taxon>Cyphellophora</taxon>
    </lineage>
</organism>